<keyword evidence="2" id="KW-1185">Reference proteome</keyword>
<dbReference type="AlphaFoldDB" id="A0A4R5KSI7"/>
<name>A0A4R5KSI7_9BACL</name>
<evidence type="ECO:0000313" key="2">
    <source>
        <dbReference type="Proteomes" id="UP000295636"/>
    </source>
</evidence>
<evidence type="ECO:0008006" key="3">
    <source>
        <dbReference type="Google" id="ProtNLM"/>
    </source>
</evidence>
<evidence type="ECO:0000313" key="1">
    <source>
        <dbReference type="EMBL" id="TDF98008.1"/>
    </source>
</evidence>
<protein>
    <recommendedName>
        <fullName evidence="3">Lipoprotein</fullName>
    </recommendedName>
</protein>
<dbReference type="EMBL" id="SMRT01000004">
    <property type="protein sequence ID" value="TDF98008.1"/>
    <property type="molecule type" value="Genomic_DNA"/>
</dbReference>
<organism evidence="1 2">
    <name type="scientific">Paenibacillus piri</name>
    <dbReference type="NCBI Taxonomy" id="2547395"/>
    <lineage>
        <taxon>Bacteria</taxon>
        <taxon>Bacillati</taxon>
        <taxon>Bacillota</taxon>
        <taxon>Bacilli</taxon>
        <taxon>Bacillales</taxon>
        <taxon>Paenibacillaceae</taxon>
        <taxon>Paenibacillus</taxon>
    </lineage>
</organism>
<reference evidence="1 2" key="1">
    <citation type="submission" date="2019-03" db="EMBL/GenBank/DDBJ databases">
        <title>This is whole genome sequence of Paenibacillus sp MS74 strain.</title>
        <authorList>
            <person name="Trinh H.N."/>
        </authorList>
    </citation>
    <scope>NUCLEOTIDE SEQUENCE [LARGE SCALE GENOMIC DNA]</scope>
    <source>
        <strain evidence="1 2">MS74</strain>
    </source>
</reference>
<accession>A0A4R5KSI7</accession>
<proteinExistence type="predicted"/>
<dbReference type="PROSITE" id="PS51257">
    <property type="entry name" value="PROKAR_LIPOPROTEIN"/>
    <property type="match status" value="1"/>
</dbReference>
<gene>
    <name evidence="1" type="ORF">E1757_10850</name>
</gene>
<dbReference type="RefSeq" id="WP_133227684.1">
    <property type="nucleotide sequence ID" value="NZ_SMRT01000004.1"/>
</dbReference>
<dbReference type="OrthoDB" id="2617457at2"/>
<comment type="caution">
    <text evidence="1">The sequence shown here is derived from an EMBL/GenBank/DDBJ whole genome shotgun (WGS) entry which is preliminary data.</text>
</comment>
<sequence length="121" mass="13420">MKRWIVGLMMLSLAGLTGCSRPIDFSGTSAFWSVDCSVNPSSNMKAFAIKYIGKGNQPVSKVHYSFENSNNFQNEGKSDTQSTNLRISGKSTLVTPYVDEAGFTLRIQWNEKEETITVAKK</sequence>
<dbReference type="Proteomes" id="UP000295636">
    <property type="component" value="Unassembled WGS sequence"/>
</dbReference>